<proteinExistence type="predicted"/>
<protein>
    <submittedName>
        <fullName evidence="1">Uncharacterized protein</fullName>
    </submittedName>
</protein>
<dbReference type="EMBL" id="CP004144">
    <property type="protein sequence ID" value="AGF98153.1"/>
    <property type="molecule type" value="Genomic_DNA"/>
</dbReference>
<dbReference type="KEGG" id="mmaz:MmTuc01_2876"/>
<evidence type="ECO:0000313" key="2">
    <source>
        <dbReference type="Proteomes" id="UP000011718"/>
    </source>
</evidence>
<gene>
    <name evidence="1" type="ORF">MmTuc01_2876</name>
</gene>
<accession>M1QD22</accession>
<name>M1QD22_METMZ</name>
<dbReference type="BioCyc" id="MMAZ1236903:G139K-2738-MONOMER"/>
<dbReference type="AlphaFoldDB" id="M1QD22"/>
<sequence length="38" mass="4710">MEICKEFQVTILRIKEDSAKRKNWMMFYRFSNIVILQV</sequence>
<organism evidence="1 2">
    <name type="scientific">Methanosarcina mazei Tuc01</name>
    <dbReference type="NCBI Taxonomy" id="1236903"/>
    <lineage>
        <taxon>Archaea</taxon>
        <taxon>Methanobacteriati</taxon>
        <taxon>Methanobacteriota</taxon>
        <taxon>Stenosarchaea group</taxon>
        <taxon>Methanomicrobia</taxon>
        <taxon>Methanosarcinales</taxon>
        <taxon>Methanosarcinaceae</taxon>
        <taxon>Methanosarcina</taxon>
    </lineage>
</organism>
<reference evidence="1 2" key="1">
    <citation type="journal article" date="2013" name="Genome Announc.">
        <title>Complete Genome of a Methanosarcina mazei Strain Isolated from Sediment Samples from an Amazonian Flooded Area.</title>
        <authorList>
            <person name="Assis das Gracas D."/>
            <person name="Thiago Juca Ramos R."/>
            <person name="Vieira Araujo A.C."/>
            <person name="Zahlouth R."/>
            <person name="Ribeiro Carneiro A."/>
            <person name="Souza Lopes T."/>
            <person name="Azevedo Barauna R."/>
            <person name="Azevedo V."/>
            <person name="Cruz Schneider M.P."/>
            <person name="Pellizari V.H."/>
            <person name="Silva A."/>
        </authorList>
    </citation>
    <scope>NUCLEOTIDE SEQUENCE [LARGE SCALE GENOMIC DNA]</scope>
    <source>
        <strain evidence="1 2">Tuc01</strain>
    </source>
</reference>
<evidence type="ECO:0000313" key="1">
    <source>
        <dbReference type="EMBL" id="AGF98153.1"/>
    </source>
</evidence>
<dbReference type="HOGENOM" id="CLU_3322984_0_0_2"/>
<dbReference type="Proteomes" id="UP000011718">
    <property type="component" value="Chromosome"/>
</dbReference>